<gene>
    <name evidence="1" type="ORF">PR048_018778</name>
</gene>
<accession>A0ABQ9HDE0</accession>
<proteinExistence type="predicted"/>
<protein>
    <submittedName>
        <fullName evidence="1">Uncharacterized protein</fullName>
    </submittedName>
</protein>
<dbReference type="PANTHER" id="PTHR11439:SF467">
    <property type="entry name" value="INTEGRASE CATALYTIC DOMAIN-CONTAINING PROTEIN"/>
    <property type="match status" value="1"/>
</dbReference>
<sequence>MSSVDDVNLEMSTTGYCEEVPMNVEELKDRGLMSLEFVRSLMYACLTTRPDICAAVNLYSQFQTDATEVQRVSLNRVLRYLTGTLDLGLWFKGIGDVPLLGYADAHFANRPDRKTVTGYIFEMYGDAVCWQLTSNTVVLSTTESEFVALASATVELLWLMQLFTYLGIELCKPITVFEDNQSCICAAGSWEQKCLKHIDIKYKFIYIPSAEQKADMLTKGWSKIPISQDAPQRVLSDMAVHGEGKATHTGVSYTAPGNVHSEQTLADEYMA</sequence>
<organism evidence="1 2">
    <name type="scientific">Dryococelus australis</name>
    <dbReference type="NCBI Taxonomy" id="614101"/>
    <lineage>
        <taxon>Eukaryota</taxon>
        <taxon>Metazoa</taxon>
        <taxon>Ecdysozoa</taxon>
        <taxon>Arthropoda</taxon>
        <taxon>Hexapoda</taxon>
        <taxon>Insecta</taxon>
        <taxon>Pterygota</taxon>
        <taxon>Neoptera</taxon>
        <taxon>Polyneoptera</taxon>
        <taxon>Phasmatodea</taxon>
        <taxon>Verophasmatodea</taxon>
        <taxon>Anareolatae</taxon>
        <taxon>Phasmatidae</taxon>
        <taxon>Eurycanthinae</taxon>
        <taxon>Dryococelus</taxon>
    </lineage>
</organism>
<comment type="caution">
    <text evidence="1">The sequence shown here is derived from an EMBL/GenBank/DDBJ whole genome shotgun (WGS) entry which is preliminary data.</text>
</comment>
<dbReference type="CDD" id="cd09272">
    <property type="entry name" value="RNase_HI_RT_Ty1"/>
    <property type="match status" value="1"/>
</dbReference>
<dbReference type="EMBL" id="JARBHB010000006">
    <property type="protein sequence ID" value="KAJ8882290.1"/>
    <property type="molecule type" value="Genomic_DNA"/>
</dbReference>
<dbReference type="Proteomes" id="UP001159363">
    <property type="component" value="Chromosome 5"/>
</dbReference>
<reference evidence="1 2" key="1">
    <citation type="submission" date="2023-02" db="EMBL/GenBank/DDBJ databases">
        <title>LHISI_Scaffold_Assembly.</title>
        <authorList>
            <person name="Stuart O.P."/>
            <person name="Cleave R."/>
            <person name="Magrath M.J.L."/>
            <person name="Mikheyev A.S."/>
        </authorList>
    </citation>
    <scope>NUCLEOTIDE SEQUENCE [LARGE SCALE GENOMIC DNA]</scope>
    <source>
        <strain evidence="1">Daus_M_001</strain>
        <tissue evidence="1">Leg muscle</tissue>
    </source>
</reference>
<name>A0ABQ9HDE0_9NEOP</name>
<dbReference type="PANTHER" id="PTHR11439">
    <property type="entry name" value="GAG-POL-RELATED RETROTRANSPOSON"/>
    <property type="match status" value="1"/>
</dbReference>
<evidence type="ECO:0000313" key="1">
    <source>
        <dbReference type="EMBL" id="KAJ8882290.1"/>
    </source>
</evidence>
<evidence type="ECO:0000313" key="2">
    <source>
        <dbReference type="Proteomes" id="UP001159363"/>
    </source>
</evidence>
<keyword evidence="2" id="KW-1185">Reference proteome</keyword>